<gene>
    <name evidence="2" type="ORF">ACFOUW_24785</name>
</gene>
<dbReference type="PANTHER" id="PTHR37305">
    <property type="entry name" value="INTEGRAL MEMBRANE PROTEIN-RELATED"/>
    <property type="match status" value="1"/>
</dbReference>
<keyword evidence="1" id="KW-1133">Transmembrane helix</keyword>
<comment type="caution">
    <text evidence="2">The sequence shown here is derived from an EMBL/GenBank/DDBJ whole genome shotgun (WGS) entry which is preliminary data.</text>
</comment>
<evidence type="ECO:0000313" key="2">
    <source>
        <dbReference type="EMBL" id="MFC3764074.1"/>
    </source>
</evidence>
<feature type="transmembrane region" description="Helical" evidence="1">
    <location>
        <begin position="38"/>
        <end position="55"/>
    </location>
</feature>
<organism evidence="2 3">
    <name type="scientific">Tenggerimyces flavus</name>
    <dbReference type="NCBI Taxonomy" id="1708749"/>
    <lineage>
        <taxon>Bacteria</taxon>
        <taxon>Bacillati</taxon>
        <taxon>Actinomycetota</taxon>
        <taxon>Actinomycetes</taxon>
        <taxon>Propionibacteriales</taxon>
        <taxon>Nocardioidaceae</taxon>
        <taxon>Tenggerimyces</taxon>
    </lineage>
</organism>
<keyword evidence="3" id="KW-1185">Reference proteome</keyword>
<feature type="transmembrane region" description="Helical" evidence="1">
    <location>
        <begin position="129"/>
        <end position="155"/>
    </location>
</feature>
<accession>A0ABV7YH03</accession>
<keyword evidence="1" id="KW-0472">Membrane</keyword>
<reference evidence="3" key="1">
    <citation type="journal article" date="2019" name="Int. J. Syst. Evol. Microbiol.">
        <title>The Global Catalogue of Microorganisms (GCM) 10K type strain sequencing project: providing services to taxonomists for standard genome sequencing and annotation.</title>
        <authorList>
            <consortium name="The Broad Institute Genomics Platform"/>
            <consortium name="The Broad Institute Genome Sequencing Center for Infectious Disease"/>
            <person name="Wu L."/>
            <person name="Ma J."/>
        </authorList>
    </citation>
    <scope>NUCLEOTIDE SEQUENCE [LARGE SCALE GENOMIC DNA]</scope>
    <source>
        <strain evidence="3">CGMCC 4.7241</strain>
    </source>
</reference>
<sequence length="285" mass="30223">MSAADVATAEPVRVRTRPPSPRFFVSELWLIFGRRRNWAGMAVLAAVPIIIAVAMRLSNDEGGGTFFGSITDNGMFVALAALSVELPLFLPLAVGAISGDAIAGEANLGTLRNLLTVPVHRTRLILTKYAAIVVFALAAVLLVLVVGTLIGLALFGGGPVTLLSGTQVSLWEGLFRVLLVALYMAVCLSALGAIGLFISTLTEQPIGATIAAMILTIVSQILGQIPQLDWLHPYLFTRYWLAFGDLLTDPIATSSVWPGLQLSAAYIAIFVAASWARFASRDVSS</sequence>
<proteinExistence type="predicted"/>
<feature type="transmembrane region" description="Helical" evidence="1">
    <location>
        <begin position="175"/>
        <end position="198"/>
    </location>
</feature>
<feature type="transmembrane region" description="Helical" evidence="1">
    <location>
        <begin position="75"/>
        <end position="97"/>
    </location>
</feature>
<name>A0ABV7YH03_9ACTN</name>
<evidence type="ECO:0000313" key="3">
    <source>
        <dbReference type="Proteomes" id="UP001595699"/>
    </source>
</evidence>
<protein>
    <submittedName>
        <fullName evidence="2">ABC transporter permease</fullName>
    </submittedName>
</protein>
<dbReference type="Pfam" id="PF12730">
    <property type="entry name" value="ABC2_membrane_4"/>
    <property type="match status" value="1"/>
</dbReference>
<dbReference type="Proteomes" id="UP001595699">
    <property type="component" value="Unassembled WGS sequence"/>
</dbReference>
<evidence type="ECO:0000256" key="1">
    <source>
        <dbReference type="SAM" id="Phobius"/>
    </source>
</evidence>
<dbReference type="EMBL" id="JBHRZH010000022">
    <property type="protein sequence ID" value="MFC3764074.1"/>
    <property type="molecule type" value="Genomic_DNA"/>
</dbReference>
<feature type="transmembrane region" description="Helical" evidence="1">
    <location>
        <begin position="256"/>
        <end position="276"/>
    </location>
</feature>
<dbReference type="PANTHER" id="PTHR37305:SF1">
    <property type="entry name" value="MEMBRANE PROTEIN"/>
    <property type="match status" value="1"/>
</dbReference>
<feature type="transmembrane region" description="Helical" evidence="1">
    <location>
        <begin position="205"/>
        <end position="225"/>
    </location>
</feature>
<keyword evidence="1" id="KW-0812">Transmembrane</keyword>
<dbReference type="RefSeq" id="WP_205116075.1">
    <property type="nucleotide sequence ID" value="NZ_JAFBCM010000001.1"/>
</dbReference>